<feature type="domain" description="C2H2-type" evidence="10">
    <location>
        <begin position="2036"/>
        <end position="2064"/>
    </location>
</feature>
<dbReference type="GO" id="GO:0005634">
    <property type="term" value="C:nucleus"/>
    <property type="evidence" value="ECO:0007669"/>
    <property type="project" value="UniProtKB-SubCell"/>
</dbReference>
<dbReference type="PANTHER" id="PTHR23225:SF2">
    <property type="entry name" value="AT09679P-RELATED"/>
    <property type="match status" value="1"/>
</dbReference>
<keyword evidence="3" id="KW-0677">Repeat</keyword>
<dbReference type="Pfam" id="PF13894">
    <property type="entry name" value="zf-C2H2_4"/>
    <property type="match status" value="1"/>
</dbReference>
<feature type="binding site" evidence="8">
    <location>
        <position position="1551"/>
    </location>
    <ligand>
        <name>Zn(2+)</name>
        <dbReference type="ChEBI" id="CHEBI:29105"/>
    </ligand>
</feature>
<dbReference type="SMART" id="SM00355">
    <property type="entry name" value="ZnF_C2H2"/>
    <property type="match status" value="54"/>
</dbReference>
<feature type="binding site" evidence="8">
    <location>
        <position position="568"/>
    </location>
    <ligand>
        <name>Zn(2+)</name>
        <dbReference type="ChEBI" id="CHEBI:29105"/>
    </ligand>
</feature>
<feature type="compositionally biased region" description="Basic and acidic residues" evidence="9">
    <location>
        <begin position="2270"/>
        <end position="2279"/>
    </location>
</feature>
<feature type="compositionally biased region" description="Basic and acidic residues" evidence="9">
    <location>
        <begin position="681"/>
        <end position="698"/>
    </location>
</feature>
<dbReference type="Pfam" id="PF13912">
    <property type="entry name" value="zf-C2H2_6"/>
    <property type="match status" value="5"/>
</dbReference>
<feature type="binding site" evidence="8">
    <location>
        <position position="1113"/>
    </location>
    <ligand>
        <name>Zn(2+)</name>
        <dbReference type="ChEBI" id="CHEBI:29105"/>
    </ligand>
</feature>
<feature type="domain" description="ZAD" evidence="11">
    <location>
        <begin position="1062"/>
        <end position="1137"/>
    </location>
</feature>
<evidence type="ECO:0000256" key="7">
    <source>
        <dbReference type="PROSITE-ProRule" id="PRU00042"/>
    </source>
</evidence>
<dbReference type="Gene3D" id="3.40.1800.20">
    <property type="match status" value="5"/>
</dbReference>
<dbReference type="OrthoDB" id="10039931at2759"/>
<evidence type="ECO:0000259" key="11">
    <source>
        <dbReference type="PROSITE" id="PS51915"/>
    </source>
</evidence>
<dbReference type="SUPFAM" id="SSF57667">
    <property type="entry name" value="beta-beta-alpha zinc fingers"/>
    <property type="match status" value="18"/>
</dbReference>
<feature type="domain" description="C2H2-type" evidence="10">
    <location>
        <begin position="796"/>
        <end position="824"/>
    </location>
</feature>
<feature type="domain" description="C2H2-type" evidence="10">
    <location>
        <begin position="2391"/>
        <end position="2418"/>
    </location>
</feature>
<feature type="binding site" evidence="8">
    <location>
        <position position="2127"/>
    </location>
    <ligand>
        <name>Zn(2+)</name>
        <dbReference type="ChEBI" id="CHEBI:29105"/>
    </ligand>
</feature>
<dbReference type="Pfam" id="PF00096">
    <property type="entry name" value="zf-C2H2"/>
    <property type="match status" value="5"/>
</dbReference>
<feature type="domain" description="ZAD" evidence="11">
    <location>
        <begin position="498"/>
        <end position="595"/>
    </location>
</feature>
<feature type="compositionally biased region" description="Acidic residues" evidence="9">
    <location>
        <begin position="2213"/>
        <end position="2225"/>
    </location>
</feature>
<feature type="domain" description="ZAD" evidence="11">
    <location>
        <begin position="2078"/>
        <end position="2151"/>
    </location>
</feature>
<sequence>LEYYFTQPQLMEKQEEALEICNQCWEKLRDFNEFFEYVAKVHKEQTKYLPEQLLEDTGGELNEKHIWEPHIKTETLEETLDENVELHFFETDDVFTENPLLELTPEDDNDEMEGLINNETGNKNEKQKNTKTRRSKKISKRPKTPEVSADDEDNEQSLASLLGDIKHEDSDESYDANNELKESSDKKKKTKRTSLPRAEAKRSKKAADKTNEPKRRKGHVLLEENYGLIKKHIKMLCQMCSYIGEDFSNLIKHYKEEHAGVKPFIKCCERKLDCPSDILQHAYFHEDPEHFKCQICGKTFINNSGLKDHFMKHHEPEENLPYGCDECPRRFSRKNLLAHHKAKHIPKTERSHFCEICQPPKAFASEYILQIHIKSRHTKASNICHVCAKEIRDKQAFEKHVRLHFETSGPRIKCPREGCESWLKDEDNLKQHLRRFHNQAKFECPECGRICKNKHSLTCHLRNTHSTQIFTCEECQKNFKSALSLKEHMAGHTGEPLYSCPFCTRTFNSKANMYSHKKKAHPVEWDLVNKSKMAVFDVTNETLNVAEIVHQHLWFKPTPNDDNPTQICIHCWNKIKDFHDFYQTVEKSHKLFENQSNDIKEEKPNVIKQEQDVFEENLMQVEVEIDVNASGRGEVIKENPLEAERIDEDIALEQESEDDSESSFNYGENSEISEGGESSAEENKTEDIKSKKGNVEKVAKRKKFNKTETKTRNSSSKKKWTDKFLDPILTEEMIKKHINMICDLCVFVGASFPDMVSHFKKYHPKVRPYIMCCDRKFTKRYYVAQHALKHEDPNYFRCEQCNKSFTTTCSLRTHNLSYHAPEEELLHSCESCPRKFARRNLLELHRPVHIPKEEWNFFCTKCPTQKAFATAYLLNIHNGMNHKKAANICHVCAKEIKDKHAFEKHVRLHFEDSGPRVKCPYPDCDSWLKDEDNLKSHLQRHNPEGKIYKCPDCGKLCKNRGALTNHKRYSHSNERFQCEQCNKTFKKAISLREHMTQHTGETLYKCPFCTRTFNSNANMHSHKKKQHPVEWDEWRKNKKGSAQSFINNTNPLNNLYLIKLKMLCCTCLMETPKMLDIYDENGINLNMAHIIDKYFWFKTNPDNSLTSHICSICWERIENFHDFYQSVEKVHKKFKQNQHKLDDVKEETTPNIKLEEDEHQDEMTYENNLLQMEIDIKEAAANKVEESVLERNPLDNEQFYSDGNEEENFDEGSITTDEYKPSDNSETEELINTEKSTENVNKKNANKSKCKHKDSNKSETNIAEPKKKRSSHRLDPMLIEQLIKKHIPMLCDLCVFSGKTFSEIIAHFKEHHSQVQPYIMCCNRKFTRSYCIDQHAIIHENPDSFRCNECNRSFTTTYGLRTHNLNHHAPEEKRIHACEFCPRRFGRRQLLEVHRQTHIPKEEWTITCTKCTTRTVKFVSQYLLNIHNSMFHRREANICHVCAKEIKDKKAFEKHVRAHFEDSGPRVKCTYPNCGRWLKDEDNLKTHMQLHNLAGKTYKCSECAKECPNRRALTNHKRYVHSNPTFRCEECDKTFKKAISLRNRKMSCCVCLLETPEIMEIFDDLGISLNIAEIVYKHLWFKPLQKDAFTSQICTECWHKIDDFHKFYVTVEKVHREFDKKKASIKEEDQQTCSDNIKEENNYEEAFDNKLMQIEIEFEDNKISPSEELTEDTKNPLDNDDESENNIDYENDNNSEEYEPSDRSVSETEEQIKCNKTGNTLKVRKANKRKQTKDDNRTKTGTSSDTLKKKRTSHRLDPILTDEIIKKHIQMACNLCVYIGKTFPDIVEHFKVHHENVKAYIMCCDKKFTRSYSIAQHAYIHENPNSFSCTQCNKSFTTSYGLRIHNISYHASEEERSHACEQCPRKFGRRNLLELHKQTHIPKEQWTIVCTKCTTRTAKFATQYMLNIHTSMYHRREINICQVCAKEIKDKKSFEKHVRSHFEDSGPRLKCPIENCESWLKDEDNLKTHIQRYHLDDKTYKCPDCDKVCPNRRSLSSHKHYFHSKEVFRCEQCDKTFKKALTLKEHMTQHTGETLYNCPFCTRTFNSNANMHAHKKKQHPVEWEELRRKKLVLLNINMLCCVCLLETHDTMGISDDMGKQLNIAEVITKHFWFKHEDLLTSHICSICWGKIDDFHDFYQTIEKTHKEFQSVQQDLAIIKEEDNYLVTNSIKQEDIDIEEGYINVDKDLQVEIEINIDHTDTIKNPLADNEHNDSDEEIVNEDGDGNDSTTSEEYQPSKIKRRNTNKNTANGEKVKIENKPKRCKRKKLEKKSEENNTEPKRKKPIFNRLDPLHTEEMIKKHIPMGCNLCVFVGKTFGDIVAHFKTDHPNVRAYITCCDKTFTKRFYVAQHAMTHENPDCFSCELCNKSFTTTGGMQKHNLKYHAPDEELTFACDLCPQKFARQHLLQLHKPSHIPREEWNFFCNKCPTSKAFASAYLLNIHDNKLHKREKNICNVCAKEIKDKKSFEKHVREHYEGSGPRLKCPVPNCDSWLKDEDNLKVHLRRHNTDDQIYKCPLCDKICPNRRALSSHKVYVHTKEVFKCEHCDKTFKRAITLKEHMTQHTGEVLYNCPFCTRTFNSNANMHSHKKKQHPLEWEALRRQKMGNPSENILEISQQFKIAEIIEKYLWFKPQPNNILTREICSDCWHKIEDFHIFYQTAEKAHKEYEHNAISSIKIEVLCSSPIKLEEDCKEEEETINNLDNNDIGTDNHIKNPLEENDTNDVNINYESNDDDCETDNDYEPSSSSQHESSLDEEDSENDKDNKQHDDITIKRKTCCKRQRNLEKLKDNVKKKRTVQRLDPVHTEEMIKKHIPMGCNLCVFVGTTFADIVQHFRNVHPKVRPYIMCCDKKFSKRFFVAQHALKHENPNCFRCEECSKSFTTVCGLRNHNKSYHASKEELIYPCDNCPKKFARRNLLELHKPSHIPKEQWKYVCNICPNKKTFASTYLLTIHTSMKHKREINICPVCAKEIRDKKSYEKHVRLHYEDSGPRVKCPYPDCDSWLKDNDNLKQHLTRHNPEGIIYKCDECPKQCKNRRALTNHKRYAHSNTVFQCEQCDKTFKKAISLREHLTQHTGETLYKCPFCTRTFNSNANMHSHKKKQHPVEWEDWRKNKRGSAQKLINNKNPLNQHDETLTKLNNTIHL</sequence>
<dbReference type="OMA" id="MTQHTGE"/>
<feature type="region of interest" description="Disordered" evidence="9">
    <location>
        <begin position="1660"/>
        <end position="1750"/>
    </location>
</feature>
<feature type="domain" description="ZAD" evidence="11">
    <location>
        <begin position="1546"/>
        <end position="1621"/>
    </location>
</feature>
<comment type="subcellular location">
    <subcellularLocation>
        <location evidence="1">Nucleus</location>
    </subcellularLocation>
</comment>
<dbReference type="FunFam" id="3.30.160.60:FF:000145">
    <property type="entry name" value="Zinc finger protein 574"/>
    <property type="match status" value="1"/>
</dbReference>
<gene>
    <name evidence="12" type="ORF">FF38_08324</name>
</gene>
<organism evidence="12 13">
    <name type="scientific">Lucilia cuprina</name>
    <name type="common">Green bottle fly</name>
    <name type="synonym">Australian sheep blowfly</name>
    <dbReference type="NCBI Taxonomy" id="7375"/>
    <lineage>
        <taxon>Eukaryota</taxon>
        <taxon>Metazoa</taxon>
        <taxon>Ecdysozoa</taxon>
        <taxon>Arthropoda</taxon>
        <taxon>Hexapoda</taxon>
        <taxon>Insecta</taxon>
        <taxon>Pterygota</taxon>
        <taxon>Neoptera</taxon>
        <taxon>Endopterygota</taxon>
        <taxon>Diptera</taxon>
        <taxon>Brachycera</taxon>
        <taxon>Muscomorpha</taxon>
        <taxon>Oestroidea</taxon>
        <taxon>Calliphoridae</taxon>
        <taxon>Luciliinae</taxon>
        <taxon>Lucilia</taxon>
    </lineage>
</organism>
<feature type="compositionally biased region" description="Low complexity" evidence="9">
    <location>
        <begin position="662"/>
        <end position="678"/>
    </location>
</feature>
<dbReference type="Pfam" id="PF07776">
    <property type="entry name" value="zf-AD"/>
    <property type="match status" value="5"/>
</dbReference>
<feature type="compositionally biased region" description="Acidic residues" evidence="9">
    <location>
        <begin position="2729"/>
        <end position="2740"/>
    </location>
</feature>
<evidence type="ECO:0000256" key="3">
    <source>
        <dbReference type="ARBA" id="ARBA00022737"/>
    </source>
</evidence>
<feature type="binding site" evidence="8">
    <location>
        <position position="1110"/>
    </location>
    <ligand>
        <name>Zn(2+)</name>
        <dbReference type="ChEBI" id="CHEBI:29105"/>
    </ligand>
</feature>
<feature type="non-terminal residue" evidence="12">
    <location>
        <position position="1"/>
    </location>
</feature>
<feature type="domain" description="C2H2-type" evidence="10">
    <location>
        <begin position="470"/>
        <end position="497"/>
    </location>
</feature>
<reference evidence="12 13" key="1">
    <citation type="journal article" date="2015" name="Nat. Commun.">
        <title>Lucilia cuprina genome unlocks parasitic fly biology to underpin future interventions.</title>
        <authorList>
            <person name="Anstead C.A."/>
            <person name="Korhonen P.K."/>
            <person name="Young N.D."/>
            <person name="Hall R.S."/>
            <person name="Jex A.R."/>
            <person name="Murali S.C."/>
            <person name="Hughes D.S."/>
            <person name="Lee S.F."/>
            <person name="Perry T."/>
            <person name="Stroehlein A.J."/>
            <person name="Ansell B.R."/>
            <person name="Breugelmans B."/>
            <person name="Hofmann A."/>
            <person name="Qu J."/>
            <person name="Dugan S."/>
            <person name="Lee S.L."/>
            <person name="Chao H."/>
            <person name="Dinh H."/>
            <person name="Han Y."/>
            <person name="Doddapaneni H.V."/>
            <person name="Worley K.C."/>
            <person name="Muzny D.M."/>
            <person name="Ioannidis P."/>
            <person name="Waterhouse R.M."/>
            <person name="Zdobnov E.M."/>
            <person name="James P.J."/>
            <person name="Bagnall N.H."/>
            <person name="Kotze A.C."/>
            <person name="Gibbs R.A."/>
            <person name="Richards S."/>
            <person name="Batterham P."/>
            <person name="Gasser R.B."/>
        </authorList>
    </citation>
    <scope>NUCLEOTIDE SEQUENCE [LARGE SCALE GENOMIC DNA]</scope>
    <source>
        <strain evidence="12 13">LS</strain>
        <tissue evidence="12">Full body</tissue>
    </source>
</reference>
<feature type="region of interest" description="Disordered" evidence="9">
    <location>
        <begin position="2695"/>
        <end position="2765"/>
    </location>
</feature>
<feature type="domain" description="C2H2-type" evidence="10">
    <location>
        <begin position="2901"/>
        <end position="2928"/>
    </location>
</feature>
<feature type="domain" description="C2H2-type" evidence="10">
    <location>
        <begin position="1498"/>
        <end position="1526"/>
    </location>
</feature>
<feature type="compositionally biased region" description="Acidic residues" evidence="9">
    <location>
        <begin position="645"/>
        <end position="661"/>
    </location>
</feature>
<feature type="domain" description="C2H2-type" evidence="10">
    <location>
        <begin position="1345"/>
        <end position="1373"/>
    </location>
</feature>
<feature type="binding site" evidence="8">
    <location>
        <position position="1597"/>
    </location>
    <ligand>
        <name>Zn(2+)</name>
        <dbReference type="ChEBI" id="CHEBI:29105"/>
    </ligand>
</feature>
<feature type="domain" description="C2H2-type" evidence="10">
    <location>
        <begin position="2008"/>
        <end position="2035"/>
    </location>
</feature>
<feature type="domain" description="C2H2-type" evidence="10">
    <location>
        <begin position="2360"/>
        <end position="2388"/>
    </location>
</feature>
<feature type="binding site" evidence="8">
    <location>
        <position position="500"/>
    </location>
    <ligand>
        <name>Zn(2+)</name>
        <dbReference type="ChEBI" id="CHEBI:29105"/>
    </ligand>
</feature>
<feature type="binding site" evidence="8">
    <location>
        <position position="2083"/>
    </location>
    <ligand>
        <name>Zn(2+)</name>
        <dbReference type="ChEBI" id="CHEBI:29105"/>
    </ligand>
</feature>
<keyword evidence="2 8" id="KW-0479">Metal-binding</keyword>
<feature type="binding site" evidence="8">
    <location>
        <position position="1064"/>
    </location>
    <ligand>
        <name>Zn(2+)</name>
        <dbReference type="ChEBI" id="CHEBI:29105"/>
    </ligand>
</feature>
<evidence type="ECO:0000256" key="6">
    <source>
        <dbReference type="ARBA" id="ARBA00023242"/>
    </source>
</evidence>
<evidence type="ECO:0000256" key="1">
    <source>
        <dbReference type="ARBA" id="ARBA00004123"/>
    </source>
</evidence>
<dbReference type="InterPro" id="IPR039970">
    <property type="entry name" value="TF_Grauzone"/>
</dbReference>
<feature type="binding site" evidence="8">
    <location>
        <position position="2124"/>
    </location>
    <ligand>
        <name>Zn(2+)</name>
        <dbReference type="ChEBI" id="CHEBI:29105"/>
    </ligand>
</feature>
<evidence type="ECO:0000256" key="5">
    <source>
        <dbReference type="ARBA" id="ARBA00022833"/>
    </source>
</evidence>
<feature type="domain" description="C2H2-type" evidence="10">
    <location>
        <begin position="1858"/>
        <end position="1885"/>
    </location>
</feature>
<feature type="binding site" evidence="8">
    <location>
        <position position="1548"/>
    </location>
    <ligand>
        <name>Zn(2+)</name>
        <dbReference type="ChEBI" id="CHEBI:29105"/>
    </ligand>
</feature>
<accession>A0A0L0C136</accession>
<feature type="domain" description="C2H2-type" evidence="10">
    <location>
        <begin position="1467"/>
        <end position="1491"/>
    </location>
</feature>
<feature type="compositionally biased region" description="Basic and acidic residues" evidence="9">
    <location>
        <begin position="1700"/>
        <end position="1713"/>
    </location>
</feature>
<feature type="compositionally biased region" description="Acidic residues" evidence="9">
    <location>
        <begin position="1678"/>
        <end position="1699"/>
    </location>
</feature>
<feature type="domain" description="C2H2-type" evidence="10">
    <location>
        <begin position="1376"/>
        <end position="1403"/>
    </location>
</feature>
<feature type="region of interest" description="Disordered" evidence="9">
    <location>
        <begin position="1141"/>
        <end position="1162"/>
    </location>
</feature>
<dbReference type="InterPro" id="IPR036236">
    <property type="entry name" value="Znf_C2H2_sf"/>
</dbReference>
<feature type="compositionally biased region" description="Acidic residues" evidence="9">
    <location>
        <begin position="104"/>
        <end position="113"/>
    </location>
</feature>
<feature type="binding site" evidence="8">
    <location>
        <position position="1067"/>
    </location>
    <ligand>
        <name>Zn(2+)</name>
        <dbReference type="ChEBI" id="CHEBI:29105"/>
    </ligand>
</feature>
<keyword evidence="4 7" id="KW-0863">Zinc-finger</keyword>
<feature type="domain" description="C2H2-type" evidence="10">
    <location>
        <begin position="827"/>
        <end position="854"/>
    </location>
</feature>
<feature type="binding site" evidence="8">
    <location>
        <position position="503"/>
    </location>
    <ligand>
        <name>Zn(2+)</name>
        <dbReference type="ChEBI" id="CHEBI:29105"/>
    </ligand>
</feature>
<feature type="region of interest" description="Disordered" evidence="9">
    <location>
        <begin position="97"/>
        <end position="218"/>
    </location>
</feature>
<dbReference type="PANTHER" id="PTHR23225">
    <property type="entry name" value="ZINC FINGER PROTEIN"/>
    <property type="match status" value="1"/>
</dbReference>
<dbReference type="PROSITE" id="PS50157">
    <property type="entry name" value="ZINC_FINGER_C2H2_2"/>
    <property type="match status" value="30"/>
</dbReference>
<feature type="domain" description="C2H2-type" evidence="10">
    <location>
        <begin position="291"/>
        <end position="319"/>
    </location>
</feature>
<feature type="domain" description="C2H2-type" evidence="10">
    <location>
        <begin position="442"/>
        <end position="466"/>
    </location>
</feature>
<feature type="domain" description="C2H2-type" evidence="10">
    <location>
        <begin position="1827"/>
        <end position="1855"/>
    </location>
</feature>
<feature type="domain" description="C2H2-type" evidence="10">
    <location>
        <begin position="2512"/>
        <end position="2540"/>
    </location>
</feature>
<feature type="compositionally biased region" description="Basic residues" evidence="9">
    <location>
        <begin position="129"/>
        <end position="142"/>
    </location>
</feature>
<evidence type="ECO:0000259" key="10">
    <source>
        <dbReference type="PROSITE" id="PS50157"/>
    </source>
</evidence>
<feature type="binding site" evidence="8">
    <location>
        <position position="2080"/>
    </location>
    <ligand>
        <name>Zn(2+)</name>
        <dbReference type="ChEBI" id="CHEBI:29105"/>
    </ligand>
</feature>
<dbReference type="Proteomes" id="UP000037069">
    <property type="component" value="Unassembled WGS sequence"/>
</dbReference>
<feature type="domain" description="C2H2-type" evidence="10">
    <location>
        <begin position="2540"/>
        <end position="2567"/>
    </location>
</feature>
<feature type="domain" description="C2H2-type" evidence="10">
    <location>
        <begin position="1004"/>
        <end position="1032"/>
    </location>
</feature>
<feature type="domain" description="C2H2-type" evidence="10">
    <location>
        <begin position="2870"/>
        <end position="2898"/>
    </location>
</feature>
<feature type="domain" description="C2H2-type" evidence="10">
    <location>
        <begin position="498"/>
        <end position="526"/>
    </location>
</feature>
<feature type="compositionally biased region" description="Basic residues" evidence="9">
    <location>
        <begin position="1722"/>
        <end position="1731"/>
    </location>
</feature>
<feature type="region of interest" description="Disordered" evidence="9">
    <location>
        <begin position="636"/>
        <end position="716"/>
    </location>
</feature>
<evidence type="ECO:0000256" key="4">
    <source>
        <dbReference type="ARBA" id="ARBA00022771"/>
    </source>
</evidence>
<keyword evidence="13" id="KW-1185">Reference proteome</keyword>
<feature type="compositionally biased region" description="Basic and acidic residues" evidence="9">
    <location>
        <begin position="198"/>
        <end position="213"/>
    </location>
</feature>
<dbReference type="GO" id="GO:0003700">
    <property type="term" value="F:DNA-binding transcription factor activity"/>
    <property type="evidence" value="ECO:0007669"/>
    <property type="project" value="InterPro"/>
</dbReference>
<dbReference type="SUPFAM" id="SSF57716">
    <property type="entry name" value="Glucocorticoid receptor-like (DNA-binding domain)"/>
    <property type="match status" value="5"/>
</dbReference>
<feature type="domain" description="C2H2-type" evidence="10">
    <location>
        <begin position="976"/>
        <end position="1003"/>
    </location>
</feature>
<feature type="domain" description="C2H2-type" evidence="10">
    <location>
        <begin position="3050"/>
        <end position="3077"/>
    </location>
</feature>
<feature type="domain" description="C2H2-type" evidence="10">
    <location>
        <begin position="2568"/>
        <end position="2596"/>
    </location>
</feature>
<comment type="caution">
    <text evidence="12">The sequence shown here is derived from an EMBL/GenBank/DDBJ whole genome shotgun (WGS) entry which is preliminary data.</text>
</comment>
<dbReference type="GO" id="GO:0008270">
    <property type="term" value="F:zinc ion binding"/>
    <property type="evidence" value="ECO:0007669"/>
    <property type="project" value="UniProtKB-UniRule"/>
</dbReference>
<evidence type="ECO:0000313" key="13">
    <source>
        <dbReference type="Proteomes" id="UP000037069"/>
    </source>
</evidence>
<dbReference type="Gene3D" id="3.30.160.60">
    <property type="entry name" value="Classic Zinc Finger"/>
    <property type="match status" value="25"/>
</dbReference>
<feature type="domain" description="C2H2-type" evidence="10">
    <location>
        <begin position="3022"/>
        <end position="3047"/>
    </location>
</feature>
<feature type="binding site" evidence="8">
    <location>
        <position position="1594"/>
    </location>
    <ligand>
        <name>Zn(2+)</name>
        <dbReference type="ChEBI" id="CHEBI:29105"/>
    </ligand>
</feature>
<evidence type="ECO:0000256" key="9">
    <source>
        <dbReference type="SAM" id="MobiDB-lite"/>
    </source>
</evidence>
<feature type="domain" description="C2H2-type" evidence="10">
    <location>
        <begin position="3078"/>
        <end position="3106"/>
    </location>
</feature>
<keyword evidence="6" id="KW-0539">Nucleus</keyword>
<feature type="compositionally biased region" description="Basic and acidic residues" evidence="9">
    <location>
        <begin position="1141"/>
        <end position="1156"/>
    </location>
</feature>
<evidence type="ECO:0000256" key="8">
    <source>
        <dbReference type="PROSITE-ProRule" id="PRU01263"/>
    </source>
</evidence>
<evidence type="ECO:0000256" key="2">
    <source>
        <dbReference type="ARBA" id="ARBA00022723"/>
    </source>
</evidence>
<feature type="compositionally biased region" description="Basic residues" evidence="9">
    <location>
        <begin position="1244"/>
        <end position="1254"/>
    </location>
</feature>
<feature type="domain" description="C2H2-type" evidence="10">
    <location>
        <begin position="235"/>
        <end position="263"/>
    </location>
</feature>
<feature type="binding site" evidence="8">
    <location>
        <position position="571"/>
    </location>
    <ligand>
        <name>Zn(2+)</name>
        <dbReference type="ChEBI" id="CHEBI:29105"/>
    </ligand>
</feature>
<dbReference type="InterPro" id="IPR012934">
    <property type="entry name" value="Znf_AD"/>
</dbReference>
<dbReference type="EMBL" id="JRES01001049">
    <property type="protein sequence ID" value="KNC25971.1"/>
    <property type="molecule type" value="Genomic_DNA"/>
</dbReference>
<feature type="region of interest" description="Disordered" evidence="9">
    <location>
        <begin position="1187"/>
        <end position="1271"/>
    </location>
</feature>
<keyword evidence="5 8" id="KW-0862">Zinc</keyword>
<name>A0A0L0C136_LUCCU</name>
<feature type="compositionally biased region" description="Polar residues" evidence="9">
    <location>
        <begin position="2697"/>
        <end position="2706"/>
    </location>
</feature>
<protein>
    <submittedName>
        <fullName evidence="12">Transcription factor grauzone</fullName>
    </submittedName>
</protein>
<feature type="domain" description="C2H2-type" evidence="10">
    <location>
        <begin position="948"/>
        <end position="976"/>
    </location>
</feature>
<proteinExistence type="predicted"/>
<feature type="region of interest" description="Disordered" evidence="9">
    <location>
        <begin position="2202"/>
        <end position="2286"/>
    </location>
</feature>
<dbReference type="PROSITE" id="PS51915">
    <property type="entry name" value="ZAD"/>
    <property type="match status" value="4"/>
</dbReference>
<dbReference type="PROSITE" id="PS00028">
    <property type="entry name" value="ZINC_FINGER_C2H2_1"/>
    <property type="match status" value="38"/>
</dbReference>
<feature type="domain" description="C2H2-type" evidence="10">
    <location>
        <begin position="1980"/>
        <end position="2008"/>
    </location>
</feature>
<evidence type="ECO:0000313" key="12">
    <source>
        <dbReference type="EMBL" id="KNC25971.1"/>
    </source>
</evidence>
<dbReference type="SMART" id="SM00868">
    <property type="entry name" value="zf-AD"/>
    <property type="match status" value="7"/>
</dbReference>
<dbReference type="InterPro" id="IPR013087">
    <property type="entry name" value="Znf_C2H2_type"/>
</dbReference>
<feature type="domain" description="C2H2-type" evidence="10">
    <location>
        <begin position="322"/>
        <end position="349"/>
    </location>
</feature>